<dbReference type="PANTHER" id="PTHR42829">
    <property type="entry name" value="NADH-UBIQUINONE OXIDOREDUCTASE CHAIN 5"/>
    <property type="match status" value="1"/>
</dbReference>
<dbReference type="EMBL" id="CASHTH010002825">
    <property type="protein sequence ID" value="CAI8035713.1"/>
    <property type="molecule type" value="Genomic_DNA"/>
</dbReference>
<dbReference type="NCBIfam" id="NF005141">
    <property type="entry name" value="PRK06590.1"/>
    <property type="match status" value="1"/>
</dbReference>
<evidence type="ECO:0000256" key="8">
    <source>
        <dbReference type="ARBA" id="ARBA00031027"/>
    </source>
</evidence>
<dbReference type="NCBIfam" id="TIGR01972">
    <property type="entry name" value="NDH_I_M"/>
    <property type="match status" value="1"/>
</dbReference>
<dbReference type="InterPro" id="IPR018393">
    <property type="entry name" value="NADHpl_OxRdtase_5_subgr"/>
</dbReference>
<accession>A0AA35STQ6</accession>
<comment type="subcellular location">
    <subcellularLocation>
        <location evidence="1">Membrane</location>
        <topology evidence="1">Multi-pass membrane protein</topology>
    </subcellularLocation>
</comment>
<feature type="transmembrane region" description="Helical" evidence="10">
    <location>
        <begin position="450"/>
        <end position="470"/>
    </location>
</feature>
<dbReference type="InterPro" id="IPR001750">
    <property type="entry name" value="ND/Mrp_TM"/>
</dbReference>
<feature type="transmembrane region" description="Helical" evidence="10">
    <location>
        <begin position="185"/>
        <end position="206"/>
    </location>
</feature>
<feature type="transmembrane region" description="Helical" evidence="10">
    <location>
        <begin position="29"/>
        <end position="47"/>
    </location>
</feature>
<feature type="transmembrane region" description="Helical" evidence="10">
    <location>
        <begin position="775"/>
        <end position="795"/>
    </location>
</feature>
<dbReference type="EC" id="7.1.1.2" evidence="3"/>
<evidence type="ECO:0000256" key="10">
    <source>
        <dbReference type="SAM" id="Phobius"/>
    </source>
</evidence>
<sequence length="881" mass="97024">MLLVITGVGFLIHIYSIGYMSHDSGRTRYFAYLNLFVFAMLILVLANNYLMMFIGWEGVGLCSYLLIGYWFDRKSATDAGKKAFIVNRIGDFGFLLGMFTLFAAFGTLNFDQLFGLAETNTYEQIFGLFVGAVGKSAQIPLYVWLPDAMEGPTPVSALIHAATMVTAGVYMVARSSILFNLAHTGVVVAWIGVLTALFAATMALAANDIKRVLAYSTVSQLGYMFVGVGVGAYTSGIFHLMTHAFFKGLMFLTAGSVMHAMSNELDMRKMGGLKSKLPITYWTFLIGALAIAGFPFLSGFWSKDEILHNAWDGGYQIIFGIGLLTAFLTAFYMFRLIFVVFHGESRVDSEVESHLHESPPVMWIPLVLLAIPSLIIGAIVVGVILIALARHILGESGLKWIALIVTLLTFAVSLSLYTGFDADTHEMQFKEERTWIEELGISYHLGIDGISLWLVLLTTFMTPICVLAAWNSIEKGTSGFMGSLLMLETAMLGVFCALDLFLFFVFWEAMLIPMYLLIGIWGGHRRIYATIKFVLYTMAGSALMLVGILYLYFQNDNSFNLMTLYGRSLSHQNLLFLAFFIAFAIKVPIFPFHTWLPDAHVEAPTVGSVILAGVLLKMGTYGIVRFCMPLFPEGVAAYTPLIVTLSVIGIIYGALVAMVQPDLKKLVAYSSVSHLGFVVLGLFALNHQGVQGGILQMINHGLSTGALFLLVGMIYERRHTRMIADFGGLSKQMPIFAVFFMIVTLSSIGLPGLNGFVGEFMILLGGFMSDSFSKVYVIIAATGVILAAVYMLWMFQRVMFGKLDNPKNQTLTDLSLREIVVLVPIVVFIIWIGVYPKPFLSRMEKSVSQVLQQSRSTAAVEAAAPAIVLDTTTKEAKKIDE</sequence>
<feature type="transmembrane region" description="Helical" evidence="10">
    <location>
        <begin position="281"/>
        <end position="301"/>
    </location>
</feature>
<evidence type="ECO:0000256" key="5">
    <source>
        <dbReference type="ARBA" id="ARBA00022692"/>
    </source>
</evidence>
<evidence type="ECO:0000256" key="9">
    <source>
        <dbReference type="ARBA" id="ARBA00049551"/>
    </source>
</evidence>
<feature type="transmembrane region" description="Helical" evidence="10">
    <location>
        <begin position="53"/>
        <end position="71"/>
    </location>
</feature>
<feature type="transmembrane region" description="Helical" evidence="10">
    <location>
        <begin position="212"/>
        <end position="232"/>
    </location>
</feature>
<evidence type="ECO:0000259" key="12">
    <source>
        <dbReference type="Pfam" id="PF00662"/>
    </source>
</evidence>
<dbReference type="AlphaFoldDB" id="A0AA35STQ6"/>
<feature type="transmembrane region" description="Helical" evidence="10">
    <location>
        <begin position="574"/>
        <end position="593"/>
    </location>
</feature>
<feature type="transmembrane region" description="Helical" evidence="10">
    <location>
        <begin position="313"/>
        <end position="341"/>
    </location>
</feature>
<gene>
    <name evidence="13" type="ORF">GBAR_LOCUS20015</name>
</gene>
<dbReference type="GO" id="GO:0042773">
    <property type="term" value="P:ATP synthesis coupled electron transport"/>
    <property type="evidence" value="ECO:0007669"/>
    <property type="project" value="InterPro"/>
</dbReference>
<dbReference type="GO" id="GO:0015990">
    <property type="term" value="P:electron transport coupled proton transport"/>
    <property type="evidence" value="ECO:0007669"/>
    <property type="project" value="TreeGrafter"/>
</dbReference>
<reference evidence="13" key="1">
    <citation type="submission" date="2023-03" db="EMBL/GenBank/DDBJ databases">
        <authorList>
            <person name="Steffen K."/>
            <person name="Cardenas P."/>
        </authorList>
    </citation>
    <scope>NUCLEOTIDE SEQUENCE</scope>
</reference>
<keyword evidence="7 10" id="KW-0472">Membrane</keyword>
<comment type="catalytic activity">
    <reaction evidence="9">
        <text>a ubiquinone + NADH + 5 H(+)(in) = a ubiquinol + NAD(+) + 4 H(+)(out)</text>
        <dbReference type="Rhea" id="RHEA:29091"/>
        <dbReference type="Rhea" id="RHEA-COMP:9565"/>
        <dbReference type="Rhea" id="RHEA-COMP:9566"/>
        <dbReference type="ChEBI" id="CHEBI:15378"/>
        <dbReference type="ChEBI" id="CHEBI:16389"/>
        <dbReference type="ChEBI" id="CHEBI:17976"/>
        <dbReference type="ChEBI" id="CHEBI:57540"/>
        <dbReference type="ChEBI" id="CHEBI:57945"/>
        <dbReference type="EC" id="7.1.1.2"/>
    </reaction>
</comment>
<evidence type="ECO:0000256" key="3">
    <source>
        <dbReference type="ARBA" id="ARBA00012944"/>
    </source>
</evidence>
<protein>
    <recommendedName>
        <fullName evidence="4">NADH-ubiquinone oxidoreductase chain 5</fullName>
        <ecNumber evidence="3">7.1.1.2</ecNumber>
    </recommendedName>
    <alternativeName>
        <fullName evidence="8">NADH dehydrogenase subunit 5</fullName>
    </alternativeName>
</protein>
<feature type="transmembrane region" description="Helical" evidence="10">
    <location>
        <begin position="92"/>
        <end position="110"/>
    </location>
</feature>
<dbReference type="NCBIfam" id="NF004499">
    <property type="entry name" value="PRK05846.1-3"/>
    <property type="match status" value="1"/>
</dbReference>
<dbReference type="Proteomes" id="UP001174909">
    <property type="component" value="Unassembled WGS sequence"/>
</dbReference>
<dbReference type="InterPro" id="IPR010227">
    <property type="entry name" value="NADH_Q_OxRdtase_chainM/4"/>
</dbReference>
<keyword evidence="14" id="KW-1185">Reference proteome</keyword>
<evidence type="ECO:0000313" key="14">
    <source>
        <dbReference type="Proteomes" id="UP001174909"/>
    </source>
</evidence>
<name>A0AA35STQ6_GEOBA</name>
<dbReference type="GO" id="GO:0016020">
    <property type="term" value="C:membrane"/>
    <property type="evidence" value="ECO:0007669"/>
    <property type="project" value="UniProtKB-SubCell"/>
</dbReference>
<keyword evidence="5 10" id="KW-0812">Transmembrane</keyword>
<keyword evidence="6 10" id="KW-1133">Transmembrane helix</keyword>
<evidence type="ECO:0000256" key="4">
    <source>
        <dbReference type="ARBA" id="ARBA00021096"/>
    </source>
</evidence>
<evidence type="ECO:0000259" key="11">
    <source>
        <dbReference type="Pfam" id="PF00361"/>
    </source>
</evidence>
<feature type="transmembrane region" description="Helical" evidence="10">
    <location>
        <begin position="697"/>
        <end position="715"/>
    </location>
</feature>
<feature type="domain" description="NADH:quinone oxidoreductase/Mrp antiporter transmembrane" evidence="11">
    <location>
        <begin position="46"/>
        <end position="329"/>
    </location>
</feature>
<dbReference type="Pfam" id="PF00662">
    <property type="entry name" value="Proton_antipo_N"/>
    <property type="match status" value="1"/>
</dbReference>
<dbReference type="InterPro" id="IPR001516">
    <property type="entry name" value="Proton_antipo_N"/>
</dbReference>
<feature type="domain" description="NADH:quinone oxidoreductase/Mrp antiporter transmembrane" evidence="11">
    <location>
        <begin position="497"/>
        <end position="776"/>
    </location>
</feature>
<dbReference type="InterPro" id="IPR003945">
    <property type="entry name" value="NU5C-like"/>
</dbReference>
<feature type="transmembrane region" description="Helical" evidence="10">
    <location>
        <begin position="605"/>
        <end position="624"/>
    </location>
</feature>
<dbReference type="Pfam" id="PF00361">
    <property type="entry name" value="Proton_antipo_M"/>
    <property type="match status" value="2"/>
</dbReference>
<proteinExistence type="inferred from homology"/>
<feature type="domain" description="NADH-Ubiquinone oxidoreductase (complex I) chain 5 N-terminal" evidence="12">
    <location>
        <begin position="1"/>
        <end position="30"/>
    </location>
</feature>
<feature type="transmembrane region" description="Helical" evidence="10">
    <location>
        <begin position="361"/>
        <end position="388"/>
    </location>
</feature>
<feature type="transmembrane region" description="Helical" evidence="10">
    <location>
        <begin position="491"/>
        <end position="521"/>
    </location>
</feature>
<feature type="transmembrane region" description="Helical" evidence="10">
    <location>
        <begin position="636"/>
        <end position="660"/>
    </location>
</feature>
<feature type="transmembrane region" description="Helical" evidence="10">
    <location>
        <begin position="533"/>
        <end position="553"/>
    </location>
</feature>
<evidence type="ECO:0000313" key="13">
    <source>
        <dbReference type="EMBL" id="CAI8035713.1"/>
    </source>
</evidence>
<dbReference type="PANTHER" id="PTHR42829:SF2">
    <property type="entry name" value="NADH-UBIQUINONE OXIDOREDUCTASE CHAIN 5"/>
    <property type="match status" value="1"/>
</dbReference>
<feature type="transmembrane region" description="Helical" evidence="10">
    <location>
        <begin position="155"/>
        <end position="173"/>
    </location>
</feature>
<comment type="caution">
    <text evidence="13">The sequence shown here is derived from an EMBL/GenBank/DDBJ whole genome shotgun (WGS) entry which is preliminary data.</text>
</comment>
<feature type="transmembrane region" description="Helical" evidence="10">
    <location>
        <begin position="815"/>
        <end position="835"/>
    </location>
</feature>
<evidence type="ECO:0000256" key="6">
    <source>
        <dbReference type="ARBA" id="ARBA00022989"/>
    </source>
</evidence>
<evidence type="ECO:0000256" key="1">
    <source>
        <dbReference type="ARBA" id="ARBA00004141"/>
    </source>
</evidence>
<feature type="transmembrane region" description="Helical" evidence="10">
    <location>
        <begin position="735"/>
        <end position="763"/>
    </location>
</feature>
<feature type="transmembrane region" description="Helical" evidence="10">
    <location>
        <begin position="666"/>
        <end position="685"/>
    </location>
</feature>
<dbReference type="GO" id="GO:0003954">
    <property type="term" value="F:NADH dehydrogenase activity"/>
    <property type="evidence" value="ECO:0007669"/>
    <property type="project" value="TreeGrafter"/>
</dbReference>
<evidence type="ECO:0000256" key="7">
    <source>
        <dbReference type="ARBA" id="ARBA00023136"/>
    </source>
</evidence>
<comment type="similarity">
    <text evidence="2">Belongs to the complex I subunit 4 family.</text>
</comment>
<evidence type="ECO:0000256" key="2">
    <source>
        <dbReference type="ARBA" id="ARBA00009025"/>
    </source>
</evidence>
<organism evidence="13 14">
    <name type="scientific">Geodia barretti</name>
    <name type="common">Barrett's horny sponge</name>
    <dbReference type="NCBI Taxonomy" id="519541"/>
    <lineage>
        <taxon>Eukaryota</taxon>
        <taxon>Metazoa</taxon>
        <taxon>Porifera</taxon>
        <taxon>Demospongiae</taxon>
        <taxon>Heteroscleromorpha</taxon>
        <taxon>Tetractinellida</taxon>
        <taxon>Astrophorina</taxon>
        <taxon>Geodiidae</taxon>
        <taxon>Geodia</taxon>
    </lineage>
</organism>
<feature type="transmembrane region" description="Helical" evidence="10">
    <location>
        <begin position="400"/>
        <end position="420"/>
    </location>
</feature>
<dbReference type="NCBIfam" id="TIGR01974">
    <property type="entry name" value="NDH_I_L"/>
    <property type="match status" value="1"/>
</dbReference>
<dbReference type="PRINTS" id="PR01434">
    <property type="entry name" value="NADHDHGNASE5"/>
</dbReference>
<dbReference type="GO" id="GO:0008137">
    <property type="term" value="F:NADH dehydrogenase (ubiquinone) activity"/>
    <property type="evidence" value="ECO:0007669"/>
    <property type="project" value="UniProtKB-EC"/>
</dbReference>